<feature type="domain" description="O-methyltransferase C-terminal" evidence="4">
    <location>
        <begin position="93"/>
        <end position="300"/>
    </location>
</feature>
<evidence type="ECO:0000313" key="7">
    <source>
        <dbReference type="Proteomes" id="UP000826651"/>
    </source>
</evidence>
<dbReference type="SUPFAM" id="SSF53335">
    <property type="entry name" value="S-adenosyl-L-methionine-dependent methyltransferases"/>
    <property type="match status" value="1"/>
</dbReference>
<evidence type="ECO:0000259" key="4">
    <source>
        <dbReference type="Pfam" id="PF00891"/>
    </source>
</evidence>
<organism evidence="6 7">
    <name type="scientific">Occultella gossypii</name>
    <dbReference type="NCBI Taxonomy" id="2800820"/>
    <lineage>
        <taxon>Bacteria</taxon>
        <taxon>Bacillati</taxon>
        <taxon>Actinomycetota</taxon>
        <taxon>Actinomycetes</taxon>
        <taxon>Micrococcales</taxon>
        <taxon>Ruaniaceae</taxon>
        <taxon>Occultella</taxon>
    </lineage>
</organism>
<reference evidence="6 7" key="1">
    <citation type="submission" date="2021-04" db="EMBL/GenBank/DDBJ databases">
        <title>Ruania sp. nov., isolated from sandy soil of mangrove forest.</title>
        <authorList>
            <person name="Ge X."/>
            <person name="Huang R."/>
            <person name="Liu W."/>
        </authorList>
    </citation>
    <scope>NUCLEOTIDE SEQUENCE [LARGE SCALE GENOMIC DNA]</scope>
    <source>
        <strain evidence="6 7">N2-46</strain>
    </source>
</reference>
<dbReference type="InterPro" id="IPR036390">
    <property type="entry name" value="WH_DNA-bd_sf"/>
</dbReference>
<comment type="caution">
    <text evidence="6">The sequence shown here is derived from an EMBL/GenBank/DDBJ whole genome shotgun (WGS) entry which is preliminary data.</text>
</comment>
<evidence type="ECO:0000259" key="5">
    <source>
        <dbReference type="Pfam" id="PF08100"/>
    </source>
</evidence>
<gene>
    <name evidence="6" type="ORF">KCQ71_13590</name>
</gene>
<dbReference type="InterPro" id="IPR012967">
    <property type="entry name" value="COMT_dimerisation"/>
</dbReference>
<evidence type="ECO:0008006" key="8">
    <source>
        <dbReference type="Google" id="ProtNLM"/>
    </source>
</evidence>
<keyword evidence="1" id="KW-0489">Methyltransferase</keyword>
<feature type="domain" description="O-methyltransferase dimerisation" evidence="5">
    <location>
        <begin position="2"/>
        <end position="69"/>
    </location>
</feature>
<name>A0ABS7SA18_9MICO</name>
<dbReference type="PANTHER" id="PTHR43712">
    <property type="entry name" value="PUTATIVE (AFU_ORTHOLOGUE AFUA_4G14580)-RELATED"/>
    <property type="match status" value="1"/>
</dbReference>
<sequence length="323" mass="34425">MATHTLYAAARLGIADVLAAGPRSASEVAGEVGSDPDATARLLRACAGLGVFRQASDDRYELTPLARGLCSGTPDSMLPVVLMLGDPSYQGPWGRLTHVIETGRPGAEASLGEPMWDYLDHNPGFAATFNNAMTRLTALDWPTVATAYDFSRFVTIVDLGGGHGQLLSLMLAAAPAANGVLLEREAVIEAAEEHLRRAGVLSRCRLEVGSFFDAAPTGGDLYVMRRVIHDFGDEQAAAILTNVRDSMPRDATLLLLESVVPPGNAPHLAKSLDLDMMIFVGGRERTRGEFDALLDRAGYRMVRVIPTISTISLIEAVPTAAGR</sequence>
<keyword evidence="7" id="KW-1185">Reference proteome</keyword>
<evidence type="ECO:0000256" key="2">
    <source>
        <dbReference type="ARBA" id="ARBA00022679"/>
    </source>
</evidence>
<protein>
    <recommendedName>
        <fullName evidence="8">Methyltransferase</fullName>
    </recommendedName>
</protein>
<keyword evidence="2" id="KW-0808">Transferase</keyword>
<dbReference type="InterPro" id="IPR016461">
    <property type="entry name" value="COMT-like"/>
</dbReference>
<dbReference type="Pfam" id="PF08100">
    <property type="entry name" value="Dimerisation"/>
    <property type="match status" value="1"/>
</dbReference>
<evidence type="ECO:0000313" key="6">
    <source>
        <dbReference type="EMBL" id="MBZ2197193.1"/>
    </source>
</evidence>
<evidence type="ECO:0000256" key="1">
    <source>
        <dbReference type="ARBA" id="ARBA00022603"/>
    </source>
</evidence>
<dbReference type="SUPFAM" id="SSF46785">
    <property type="entry name" value="Winged helix' DNA-binding domain"/>
    <property type="match status" value="1"/>
</dbReference>
<accession>A0ABS7SA18</accession>
<dbReference type="Gene3D" id="1.10.287.1350">
    <property type="match status" value="1"/>
</dbReference>
<dbReference type="Gene3D" id="3.40.50.150">
    <property type="entry name" value="Vaccinia Virus protein VP39"/>
    <property type="match status" value="1"/>
</dbReference>
<dbReference type="InterPro" id="IPR036388">
    <property type="entry name" value="WH-like_DNA-bd_sf"/>
</dbReference>
<evidence type="ECO:0000256" key="3">
    <source>
        <dbReference type="ARBA" id="ARBA00022691"/>
    </source>
</evidence>
<dbReference type="Proteomes" id="UP000826651">
    <property type="component" value="Unassembled WGS sequence"/>
</dbReference>
<dbReference type="InterPro" id="IPR001077">
    <property type="entry name" value="COMT_C"/>
</dbReference>
<keyword evidence="3" id="KW-0949">S-adenosyl-L-methionine</keyword>
<dbReference type="PROSITE" id="PS51683">
    <property type="entry name" value="SAM_OMT_II"/>
    <property type="match status" value="1"/>
</dbReference>
<dbReference type="Pfam" id="PF00891">
    <property type="entry name" value="Methyltransf_2"/>
    <property type="match status" value="1"/>
</dbReference>
<dbReference type="Gene3D" id="1.10.10.10">
    <property type="entry name" value="Winged helix-like DNA-binding domain superfamily/Winged helix DNA-binding domain"/>
    <property type="match status" value="1"/>
</dbReference>
<dbReference type="EMBL" id="JAGSHT010000013">
    <property type="protein sequence ID" value="MBZ2197193.1"/>
    <property type="molecule type" value="Genomic_DNA"/>
</dbReference>
<dbReference type="PANTHER" id="PTHR43712:SF2">
    <property type="entry name" value="O-METHYLTRANSFERASE CICE"/>
    <property type="match status" value="1"/>
</dbReference>
<dbReference type="InterPro" id="IPR029063">
    <property type="entry name" value="SAM-dependent_MTases_sf"/>
</dbReference>
<proteinExistence type="predicted"/>
<dbReference type="PIRSF" id="PIRSF005739">
    <property type="entry name" value="O-mtase"/>
    <property type="match status" value="1"/>
</dbReference>